<dbReference type="AlphaFoldDB" id="A0A2T2NPV0"/>
<evidence type="ECO:0000256" key="1">
    <source>
        <dbReference type="SAM" id="MobiDB-lite"/>
    </source>
</evidence>
<dbReference type="EMBL" id="KZ678135">
    <property type="protein sequence ID" value="PSN67472.1"/>
    <property type="molecule type" value="Genomic_DNA"/>
</dbReference>
<sequence>MFRPPQPPCAQTRYSSGIRRAAAPPHLPLAQPRSHLPQSPNPPLNSAYQRSPPATPATPAHAPPHPPTSGIPSVRPCPIHPRTPLHPSHALLPLTTSKKGRASTCTHARTSVEKRRAGRDRIRLRGILRAAPLLQEKKCVCVDPMARADVAHGIGTWGASHHGCATWQHGTRGRWRGQSLASPSSRSRPHPI</sequence>
<keyword evidence="3" id="KW-1185">Reference proteome</keyword>
<accession>A0A2T2NPV0</accession>
<protein>
    <submittedName>
        <fullName evidence="2">Uncharacterized protein</fullName>
    </submittedName>
</protein>
<feature type="region of interest" description="Disordered" evidence="1">
    <location>
        <begin position="1"/>
        <end position="91"/>
    </location>
</feature>
<feature type="region of interest" description="Disordered" evidence="1">
    <location>
        <begin position="171"/>
        <end position="192"/>
    </location>
</feature>
<name>A0A2T2NPV0_CORCC</name>
<dbReference type="Proteomes" id="UP000240883">
    <property type="component" value="Unassembled WGS sequence"/>
</dbReference>
<organism evidence="2 3">
    <name type="scientific">Corynespora cassiicola Philippines</name>
    <dbReference type="NCBI Taxonomy" id="1448308"/>
    <lineage>
        <taxon>Eukaryota</taxon>
        <taxon>Fungi</taxon>
        <taxon>Dikarya</taxon>
        <taxon>Ascomycota</taxon>
        <taxon>Pezizomycotina</taxon>
        <taxon>Dothideomycetes</taxon>
        <taxon>Pleosporomycetidae</taxon>
        <taxon>Pleosporales</taxon>
        <taxon>Corynesporascaceae</taxon>
        <taxon>Corynespora</taxon>
    </lineage>
</organism>
<gene>
    <name evidence="2" type="ORF">BS50DRAFT_392628</name>
</gene>
<evidence type="ECO:0000313" key="2">
    <source>
        <dbReference type="EMBL" id="PSN67472.1"/>
    </source>
</evidence>
<reference evidence="2 3" key="1">
    <citation type="journal article" date="2018" name="Front. Microbiol.">
        <title>Genome-Wide Analysis of Corynespora cassiicola Leaf Fall Disease Putative Effectors.</title>
        <authorList>
            <person name="Lopez D."/>
            <person name="Ribeiro S."/>
            <person name="Label P."/>
            <person name="Fumanal B."/>
            <person name="Venisse J.S."/>
            <person name="Kohler A."/>
            <person name="de Oliveira R.R."/>
            <person name="Labutti K."/>
            <person name="Lipzen A."/>
            <person name="Lail K."/>
            <person name="Bauer D."/>
            <person name="Ohm R.A."/>
            <person name="Barry K.W."/>
            <person name="Spatafora J."/>
            <person name="Grigoriev I.V."/>
            <person name="Martin F.M."/>
            <person name="Pujade-Renaud V."/>
        </authorList>
    </citation>
    <scope>NUCLEOTIDE SEQUENCE [LARGE SCALE GENOMIC DNA]</scope>
    <source>
        <strain evidence="2 3">Philippines</strain>
    </source>
</reference>
<proteinExistence type="predicted"/>
<feature type="compositionally biased region" description="Pro residues" evidence="1">
    <location>
        <begin position="53"/>
        <end position="69"/>
    </location>
</feature>
<evidence type="ECO:0000313" key="3">
    <source>
        <dbReference type="Proteomes" id="UP000240883"/>
    </source>
</evidence>
<feature type="compositionally biased region" description="Low complexity" evidence="1">
    <location>
        <begin position="19"/>
        <end position="33"/>
    </location>
</feature>